<dbReference type="EMBL" id="CAUJNA010001335">
    <property type="protein sequence ID" value="CAJ1386152.1"/>
    <property type="molecule type" value="Genomic_DNA"/>
</dbReference>
<gene>
    <name evidence="2" type="ORF">EVOR1521_LOCUS12592</name>
</gene>
<evidence type="ECO:0000256" key="1">
    <source>
        <dbReference type="SAM" id="SignalP"/>
    </source>
</evidence>
<dbReference type="Proteomes" id="UP001178507">
    <property type="component" value="Unassembled WGS sequence"/>
</dbReference>
<feature type="chain" id="PRO_5041350926" description="IPT/TIG domain-containing protein" evidence="1">
    <location>
        <begin position="21"/>
        <end position="533"/>
    </location>
</feature>
<organism evidence="2 3">
    <name type="scientific">Effrenium voratum</name>
    <dbReference type="NCBI Taxonomy" id="2562239"/>
    <lineage>
        <taxon>Eukaryota</taxon>
        <taxon>Sar</taxon>
        <taxon>Alveolata</taxon>
        <taxon>Dinophyceae</taxon>
        <taxon>Suessiales</taxon>
        <taxon>Symbiodiniaceae</taxon>
        <taxon>Effrenium</taxon>
    </lineage>
</organism>
<evidence type="ECO:0008006" key="4">
    <source>
        <dbReference type="Google" id="ProtNLM"/>
    </source>
</evidence>
<evidence type="ECO:0000313" key="3">
    <source>
        <dbReference type="Proteomes" id="UP001178507"/>
    </source>
</evidence>
<proteinExistence type="predicted"/>
<reference evidence="2" key="1">
    <citation type="submission" date="2023-08" db="EMBL/GenBank/DDBJ databases">
        <authorList>
            <person name="Chen Y."/>
            <person name="Shah S."/>
            <person name="Dougan E. K."/>
            <person name="Thang M."/>
            <person name="Chan C."/>
        </authorList>
    </citation>
    <scope>NUCLEOTIDE SEQUENCE</scope>
</reference>
<keyword evidence="3" id="KW-1185">Reference proteome</keyword>
<keyword evidence="1" id="KW-0732">Signal</keyword>
<protein>
    <recommendedName>
        <fullName evidence="4">IPT/TIG domain-containing protein</fullName>
    </recommendedName>
</protein>
<accession>A0AA36IF36</accession>
<feature type="signal peptide" evidence="1">
    <location>
        <begin position="1"/>
        <end position="20"/>
    </location>
</feature>
<dbReference type="AlphaFoldDB" id="A0AA36IF36"/>
<name>A0AA36IF36_9DINO</name>
<comment type="caution">
    <text evidence="2">The sequence shown here is derived from an EMBL/GenBank/DDBJ whole genome shotgun (WGS) entry which is preliminary data.</text>
</comment>
<sequence>MRFCLLLPLLAAALEHELVADDECTQGSCALNALQMQQRQLVESCQNNTQCDSNRTCVFKQDKSWSQCVPLDDETFQKECRYWDRGLRLSAINATKMTCNTIKCAFDQDCELGNVCVSKPDGSWAQCVPLKKEDFQKQCVGWEDDFRLASIKATHWNCPNTRCYSQDWCVSGARCAQQEDAEWGQCIMCHTKSFQTNCFSWRSSFIAAAEKACHRECLFDEAFEDDESEVDGERSGVCLKMFSPACSAAIFLGSNDLLCIADQPVKSFSLRRAGISRGAAPNEIGFRLTFAQSGRVGDPRLLTSAATKFDYIRTPSFQRLSPSFGPPRLPVRVQGRNFPIGVPKVSVRCFWSLTRDVTVGTLISGSELTCPSPSELPIIQLTGRTGSVDHLSSVSFDGGRNFHPVAAAGLAFTILHRGTAPLAERLAPTYARVGRGDTISIFGGDFMPIQRLAPSFGYCTFSWNVTYPTDLSNDTGVRASTAVYVSGREVRCQVPLDLPPATHAVQLFFTQGRYTLEARYGANVTSLDLIAPA</sequence>
<evidence type="ECO:0000313" key="2">
    <source>
        <dbReference type="EMBL" id="CAJ1386152.1"/>
    </source>
</evidence>